<reference evidence="2" key="1">
    <citation type="submission" date="2023-12" db="EMBL/GenBank/DDBJ databases">
        <title>Fervidustalea candida gen. nov., sp. nov., a novel member of the family Paenibacillaceae isolated from a geothermal area.</title>
        <authorList>
            <person name="Li W.-J."/>
            <person name="Jiao J.-Y."/>
            <person name="Chen Y."/>
        </authorList>
    </citation>
    <scope>NUCLEOTIDE SEQUENCE</scope>
    <source>
        <strain evidence="2">SYSU GA230002</strain>
    </source>
</reference>
<dbReference type="EMBL" id="JAYJLD010000002">
    <property type="protein sequence ID" value="MEB3100382.1"/>
    <property type="molecule type" value="Genomic_DNA"/>
</dbReference>
<sequence length="71" mass="7508">MLDDATSPAFSDVSDNSWAAPAIFRMKPLGLINGVAIDLFTPNPMMTRAGGGAAVLARYLENPLPPKTDSM</sequence>
<comment type="caution">
    <text evidence="2">The sequence shown here is derived from an EMBL/GenBank/DDBJ whole genome shotgun (WGS) entry which is preliminary data.</text>
</comment>
<organism evidence="2 3">
    <name type="scientific">Ferviditalea candida</name>
    <dbReference type="NCBI Taxonomy" id="3108399"/>
    <lineage>
        <taxon>Bacteria</taxon>
        <taxon>Bacillati</taxon>
        <taxon>Bacillota</taxon>
        <taxon>Bacilli</taxon>
        <taxon>Bacillales</taxon>
        <taxon>Paenibacillaceae</taxon>
        <taxon>Ferviditalea</taxon>
    </lineage>
</organism>
<proteinExistence type="predicted"/>
<name>A0ABU5ZEQ6_9BACL</name>
<accession>A0ABU5ZEQ6</accession>
<keyword evidence="3" id="KW-1185">Reference proteome</keyword>
<dbReference type="Proteomes" id="UP001310386">
    <property type="component" value="Unassembled WGS sequence"/>
</dbReference>
<evidence type="ECO:0000259" key="1">
    <source>
        <dbReference type="PROSITE" id="PS51272"/>
    </source>
</evidence>
<evidence type="ECO:0000313" key="3">
    <source>
        <dbReference type="Proteomes" id="UP001310386"/>
    </source>
</evidence>
<dbReference type="InterPro" id="IPR001119">
    <property type="entry name" value="SLH_dom"/>
</dbReference>
<protein>
    <submittedName>
        <fullName evidence="2">S-layer homology domain-containing protein</fullName>
    </submittedName>
</protein>
<feature type="domain" description="SLH" evidence="1">
    <location>
        <begin position="6"/>
        <end position="69"/>
    </location>
</feature>
<gene>
    <name evidence="2" type="ORF">VF724_01750</name>
</gene>
<dbReference type="PROSITE" id="PS51272">
    <property type="entry name" value="SLH"/>
    <property type="match status" value="1"/>
</dbReference>
<evidence type="ECO:0000313" key="2">
    <source>
        <dbReference type="EMBL" id="MEB3100382.1"/>
    </source>
</evidence>